<evidence type="ECO:0000313" key="2">
    <source>
        <dbReference type="Proteomes" id="UP000249260"/>
    </source>
</evidence>
<dbReference type="AlphaFoldDB" id="A0A328TV33"/>
<accession>A0A328TV33</accession>
<evidence type="ECO:0000313" key="1">
    <source>
        <dbReference type="EMBL" id="RAP74387.1"/>
    </source>
</evidence>
<dbReference type="RefSeq" id="WP_112884176.1">
    <property type="nucleotide sequence ID" value="NZ_QLUW01000004.1"/>
</dbReference>
<sequence length="100" mass="11464">MVIIKVNEVPNSKEGLKERVRKAWKMDQGRLYNQQDLAAVYRGEILEVYKILGYAADEEHTDRVAFQLEEINSYLKGKKIAYPTANPATICDIHALKIVE</sequence>
<dbReference type="EMBL" id="QLUW01000004">
    <property type="protein sequence ID" value="RAP74387.1"/>
    <property type="molecule type" value="Genomic_DNA"/>
</dbReference>
<dbReference type="Proteomes" id="UP000249260">
    <property type="component" value="Unassembled WGS sequence"/>
</dbReference>
<keyword evidence="2" id="KW-1185">Reference proteome</keyword>
<dbReference type="OrthoDB" id="2973257at2"/>
<name>A0A328TV33_9BACL</name>
<organism evidence="1 2">
    <name type="scientific">Paenibacillus montanisoli</name>
    <dbReference type="NCBI Taxonomy" id="2081970"/>
    <lineage>
        <taxon>Bacteria</taxon>
        <taxon>Bacillati</taxon>
        <taxon>Bacillota</taxon>
        <taxon>Bacilli</taxon>
        <taxon>Bacillales</taxon>
        <taxon>Paenibacillaceae</taxon>
        <taxon>Paenibacillus</taxon>
    </lineage>
</organism>
<gene>
    <name evidence="1" type="ORF">DL346_20105</name>
</gene>
<protein>
    <recommendedName>
        <fullName evidence="3">ASCH domain-containing protein</fullName>
    </recommendedName>
</protein>
<reference evidence="1 2" key="1">
    <citation type="submission" date="2018-06" db="EMBL/GenBank/DDBJ databases">
        <title>Paenibacillus montanisoli sp. nov., isolated from mountain area soil.</title>
        <authorList>
            <person name="Wu M."/>
        </authorList>
    </citation>
    <scope>NUCLEOTIDE SEQUENCE [LARGE SCALE GENOMIC DNA]</scope>
    <source>
        <strain evidence="1 2">RA17</strain>
    </source>
</reference>
<proteinExistence type="predicted"/>
<comment type="caution">
    <text evidence="1">The sequence shown here is derived from an EMBL/GenBank/DDBJ whole genome shotgun (WGS) entry which is preliminary data.</text>
</comment>
<evidence type="ECO:0008006" key="3">
    <source>
        <dbReference type="Google" id="ProtNLM"/>
    </source>
</evidence>